<dbReference type="RefSeq" id="WP_131294791.1">
    <property type="nucleotide sequence ID" value="NZ_SJKA01000015.1"/>
</dbReference>
<dbReference type="OrthoDB" id="9961498at2"/>
<protein>
    <submittedName>
        <fullName evidence="2">Uncharacterized protein</fullName>
    </submittedName>
</protein>
<proteinExistence type="predicted"/>
<reference evidence="2 3" key="1">
    <citation type="submission" date="2019-02" db="EMBL/GenBank/DDBJ databases">
        <title>Kribbella capetownensis sp. nov. and Kribbella speibonae sp. nov., isolated from soil.</title>
        <authorList>
            <person name="Curtis S.M."/>
            <person name="Norton I."/>
            <person name="Everest G.J."/>
            <person name="Meyers P.R."/>
        </authorList>
    </citation>
    <scope>NUCLEOTIDE SEQUENCE [LARGE SCALE GENOMIC DNA]</scope>
    <source>
        <strain evidence="2 3">DSM 27082</strain>
    </source>
</reference>
<sequence>MSDFEKHRTQTDAQRAVLRRRTGATVAEQAIVRHLGIELYKERHQAGHTKDDAEKSEPPAAEGPSGDSADP</sequence>
<evidence type="ECO:0000313" key="3">
    <source>
        <dbReference type="Proteomes" id="UP000292695"/>
    </source>
</evidence>
<gene>
    <name evidence="2" type="ORF">E0H50_32435</name>
</gene>
<feature type="region of interest" description="Disordered" evidence="1">
    <location>
        <begin position="1"/>
        <end position="22"/>
    </location>
</feature>
<evidence type="ECO:0000256" key="1">
    <source>
        <dbReference type="SAM" id="MobiDB-lite"/>
    </source>
</evidence>
<accession>A0A4R0I462</accession>
<organism evidence="2 3">
    <name type="scientific">Kribbella sindirgiensis</name>
    <dbReference type="NCBI Taxonomy" id="1124744"/>
    <lineage>
        <taxon>Bacteria</taxon>
        <taxon>Bacillati</taxon>
        <taxon>Actinomycetota</taxon>
        <taxon>Actinomycetes</taxon>
        <taxon>Propionibacteriales</taxon>
        <taxon>Kribbellaceae</taxon>
        <taxon>Kribbella</taxon>
    </lineage>
</organism>
<dbReference type="AlphaFoldDB" id="A0A4R0I462"/>
<feature type="compositionally biased region" description="Basic and acidic residues" evidence="1">
    <location>
        <begin position="1"/>
        <end position="10"/>
    </location>
</feature>
<keyword evidence="3" id="KW-1185">Reference proteome</keyword>
<evidence type="ECO:0000313" key="2">
    <source>
        <dbReference type="EMBL" id="TCC24355.1"/>
    </source>
</evidence>
<dbReference type="EMBL" id="SJKA01000015">
    <property type="protein sequence ID" value="TCC24355.1"/>
    <property type="molecule type" value="Genomic_DNA"/>
</dbReference>
<comment type="caution">
    <text evidence="2">The sequence shown here is derived from an EMBL/GenBank/DDBJ whole genome shotgun (WGS) entry which is preliminary data.</text>
</comment>
<feature type="region of interest" description="Disordered" evidence="1">
    <location>
        <begin position="42"/>
        <end position="71"/>
    </location>
</feature>
<feature type="compositionally biased region" description="Basic and acidic residues" evidence="1">
    <location>
        <begin position="42"/>
        <end position="57"/>
    </location>
</feature>
<dbReference type="Proteomes" id="UP000292695">
    <property type="component" value="Unassembled WGS sequence"/>
</dbReference>
<name>A0A4R0I462_9ACTN</name>